<name>A0A1V9E3V6_9BACT</name>
<dbReference type="Proteomes" id="UP000192610">
    <property type="component" value="Unassembled WGS sequence"/>
</dbReference>
<evidence type="ECO:0000313" key="4">
    <source>
        <dbReference type="Proteomes" id="UP000192610"/>
    </source>
</evidence>
<dbReference type="PANTHER" id="PTHR35580">
    <property type="entry name" value="CELL SURFACE GLYCOPROTEIN (S-LAYER PROTEIN)-LIKE PROTEIN"/>
    <property type="match status" value="1"/>
</dbReference>
<gene>
    <name evidence="3" type="ORF">A4H97_14065</name>
</gene>
<dbReference type="Pfam" id="PF18962">
    <property type="entry name" value="Por_Secre_tail"/>
    <property type="match status" value="1"/>
</dbReference>
<dbReference type="InterPro" id="IPR026444">
    <property type="entry name" value="Secre_tail"/>
</dbReference>
<dbReference type="PANTHER" id="PTHR35580:SF1">
    <property type="entry name" value="PHYTASE-LIKE DOMAIN-CONTAINING PROTEIN"/>
    <property type="match status" value="1"/>
</dbReference>
<feature type="signal peptide" evidence="1">
    <location>
        <begin position="1"/>
        <end position="25"/>
    </location>
</feature>
<keyword evidence="1" id="KW-0732">Signal</keyword>
<feature type="domain" description="Secretion system C-terminal sorting" evidence="2">
    <location>
        <begin position="529"/>
        <end position="595"/>
    </location>
</feature>
<dbReference type="InterPro" id="IPR013431">
    <property type="entry name" value="Delta_60_rpt"/>
</dbReference>
<dbReference type="Pfam" id="PF06739">
    <property type="entry name" value="SBBP"/>
    <property type="match status" value="4"/>
</dbReference>
<dbReference type="OrthoDB" id="614750at2"/>
<dbReference type="Gene3D" id="2.120.10.30">
    <property type="entry name" value="TolB, C-terminal domain"/>
    <property type="match status" value="1"/>
</dbReference>
<organism evidence="3 4">
    <name type="scientific">Niastella yeongjuensis</name>
    <dbReference type="NCBI Taxonomy" id="354355"/>
    <lineage>
        <taxon>Bacteria</taxon>
        <taxon>Pseudomonadati</taxon>
        <taxon>Bacteroidota</taxon>
        <taxon>Chitinophagia</taxon>
        <taxon>Chitinophagales</taxon>
        <taxon>Chitinophagaceae</taxon>
        <taxon>Niastella</taxon>
    </lineage>
</organism>
<protein>
    <recommendedName>
        <fullName evidence="2">Secretion system C-terminal sorting domain-containing protein</fullName>
    </recommendedName>
</protein>
<dbReference type="STRING" id="354355.SAMN05660816_04243"/>
<evidence type="ECO:0000256" key="1">
    <source>
        <dbReference type="SAM" id="SignalP"/>
    </source>
</evidence>
<evidence type="ECO:0000313" key="3">
    <source>
        <dbReference type="EMBL" id="OQP40741.1"/>
    </source>
</evidence>
<comment type="caution">
    <text evidence="3">The sequence shown here is derived from an EMBL/GenBank/DDBJ whole genome shotgun (WGS) entry which is preliminary data.</text>
</comment>
<dbReference type="NCBIfam" id="TIGR02608">
    <property type="entry name" value="delta_60_rpt"/>
    <property type="match status" value="3"/>
</dbReference>
<reference evidence="4" key="1">
    <citation type="submission" date="2016-04" db="EMBL/GenBank/DDBJ databases">
        <authorList>
            <person name="Chen L."/>
            <person name="Zhuang W."/>
            <person name="Wang G."/>
        </authorList>
    </citation>
    <scope>NUCLEOTIDE SEQUENCE [LARGE SCALE GENOMIC DNA]</scope>
    <source>
        <strain evidence="4">17621</strain>
    </source>
</reference>
<dbReference type="Gene3D" id="2.40.10.500">
    <property type="match status" value="2"/>
</dbReference>
<proteinExistence type="predicted"/>
<dbReference type="AlphaFoldDB" id="A0A1V9E3V6"/>
<dbReference type="EMBL" id="LVXG01000067">
    <property type="protein sequence ID" value="OQP40741.1"/>
    <property type="molecule type" value="Genomic_DNA"/>
</dbReference>
<dbReference type="SUPFAM" id="SSF101898">
    <property type="entry name" value="NHL repeat"/>
    <property type="match status" value="1"/>
</dbReference>
<feature type="chain" id="PRO_5010733458" description="Secretion system C-terminal sorting domain-containing protein" evidence="1">
    <location>
        <begin position="26"/>
        <end position="610"/>
    </location>
</feature>
<dbReference type="InterPro" id="IPR011042">
    <property type="entry name" value="6-blade_b-propeller_TolB-like"/>
</dbReference>
<keyword evidence="4" id="KW-1185">Reference proteome</keyword>
<dbReference type="SUPFAM" id="SSF63829">
    <property type="entry name" value="Calcium-dependent phosphotriesterase"/>
    <property type="match status" value="1"/>
</dbReference>
<accession>A0A1V9E3V6</accession>
<sequence>MTNFLRPSWRRSLLFAVLVPVMCFAQVNQQWAVRYNGPASGADAANRVVVDASGNVYVTGSSYGIGTENDYSTIKYNAAGVQQWEARYNGPGNVRDIPSAIAVDNYGNVYVTGTSGDFNAAEFALSYATIKYNSAGAQQWAVTYKSPGNGFDGAQDIAVDANGNVFVTGTSTGLSSGSDFTTIKYNKAGIQQWLARYNGPANGSDGATGLAIDKYGNVYVTGGSTGIGTNMDFTTIKYNVAGVQQWVARYNNAGNTDESAVGVAIDPAGNVYITGSINGDYATIKYNSNGHTQWVKRYNGSLNYYDAPLAIAADEKSNVYVTGISNMEPFFDPGDPSSAVFATIKYDSSGNKRWVARYDGPQKGYDRAHAIALDAAGNIYVTGESRGIGTGIDYATVKYNNDGKQQWEARYNGPGNTTDGATSVAVDALGNVYVTGSSYGIPSETQTDFATIKYSQASIVCCNKDDNVLVCHMGKTTICISKCDVREHLAHGDKLGECTDCTAKIAGDGNQPSLTDAPLPDHLRIYNAPNPAYSSTRIYFEQPEQGHVTIKVFDMQGKEIITLLNADTKAGAHNSDLDVSNLSKGVYLYRITLKTPSKVWIETGKISVVK</sequence>
<dbReference type="InterPro" id="IPR010620">
    <property type="entry name" value="SBBP_repeat"/>
</dbReference>
<dbReference type="InterPro" id="IPR052918">
    <property type="entry name" value="Motility_Chemotaxis_Reg"/>
</dbReference>
<dbReference type="NCBIfam" id="TIGR04183">
    <property type="entry name" value="Por_Secre_tail"/>
    <property type="match status" value="1"/>
</dbReference>
<evidence type="ECO:0000259" key="2">
    <source>
        <dbReference type="Pfam" id="PF18962"/>
    </source>
</evidence>
<dbReference type="RefSeq" id="WP_081203716.1">
    <property type="nucleotide sequence ID" value="NZ_FOCZ01000007.1"/>
</dbReference>